<dbReference type="InterPro" id="IPR026265">
    <property type="entry name" value="LptC"/>
</dbReference>
<proteinExistence type="predicted"/>
<keyword evidence="8" id="KW-1185">Reference proteome</keyword>
<protein>
    <recommendedName>
        <fullName evidence="9">LPS export ABC transporter periplasmic protein LptC</fullName>
    </recommendedName>
</protein>
<dbReference type="Pfam" id="PF06835">
    <property type="entry name" value="LptC"/>
    <property type="match status" value="1"/>
</dbReference>
<keyword evidence="4 6" id="KW-1133">Transmembrane helix</keyword>
<evidence type="ECO:0008006" key="9">
    <source>
        <dbReference type="Google" id="ProtNLM"/>
    </source>
</evidence>
<keyword evidence="3 6" id="KW-0812">Transmembrane</keyword>
<evidence type="ECO:0000256" key="4">
    <source>
        <dbReference type="ARBA" id="ARBA00022989"/>
    </source>
</evidence>
<dbReference type="GO" id="GO:0030288">
    <property type="term" value="C:outer membrane-bounded periplasmic space"/>
    <property type="evidence" value="ECO:0007669"/>
    <property type="project" value="TreeGrafter"/>
</dbReference>
<dbReference type="GO" id="GO:0017089">
    <property type="term" value="F:glycolipid transfer activity"/>
    <property type="evidence" value="ECO:0007669"/>
    <property type="project" value="TreeGrafter"/>
</dbReference>
<keyword evidence="1" id="KW-1003">Cell membrane</keyword>
<comment type="caution">
    <text evidence="7">The sequence shown here is derived from an EMBL/GenBank/DDBJ whole genome shotgun (WGS) entry which is preliminary data.</text>
</comment>
<evidence type="ECO:0000256" key="2">
    <source>
        <dbReference type="ARBA" id="ARBA00022519"/>
    </source>
</evidence>
<dbReference type="EMBL" id="AAUX01000001">
    <property type="protein sequence ID" value="EAV46488.1"/>
    <property type="molecule type" value="Genomic_DNA"/>
</dbReference>
<dbReference type="Proteomes" id="UP000054262">
    <property type="component" value="Unassembled WGS sequence"/>
</dbReference>
<dbReference type="GO" id="GO:0005886">
    <property type="term" value="C:plasma membrane"/>
    <property type="evidence" value="ECO:0007669"/>
    <property type="project" value="InterPro"/>
</dbReference>
<sequence length="191" mass="21844">MENKLSSIFVLVFILFIAGLSYWLSHEVNKELSDDQKNTSSAADFYLKNFNSKQMTSDGFVKYTFQGEDMKNYKHSEKTFLSKPLFIKFDQNNPISNITGDSGEIINMGQEIIVKNNVVLTRLGTKAKKKMSLYTNQLNIIPSEDIVFSKKAVKIIQEPNIEVDGVGMKYDKKENTLKLLSNVKVHYEQPK</sequence>
<evidence type="ECO:0000313" key="8">
    <source>
        <dbReference type="Proteomes" id="UP000054262"/>
    </source>
</evidence>
<keyword evidence="2" id="KW-0997">Cell inner membrane</keyword>
<dbReference type="Gene3D" id="2.60.450.10">
    <property type="entry name" value="Lipopolysaccharide (LPS) transport protein A like domain"/>
    <property type="match status" value="1"/>
</dbReference>
<reference evidence="7 8" key="1">
    <citation type="submission" date="2006-11" db="EMBL/GenBank/DDBJ databases">
        <authorList>
            <person name="Giovannoni S."/>
            <person name="Vergin K."/>
            <person name="Ferriera S."/>
            <person name="Johnson J."/>
            <person name="Kravitz S."/>
            <person name="Beeson K."/>
            <person name="Sutton G."/>
            <person name="Rogers Y.-H."/>
            <person name="Friedman R."/>
            <person name="Frazier M."/>
            <person name="Venter J.C."/>
        </authorList>
    </citation>
    <scope>NUCLEOTIDE SEQUENCE [LARGE SCALE GENOMIC DNA]</scope>
    <source>
        <strain evidence="7 8">HTCC2181</strain>
    </source>
</reference>
<dbReference type="NCBIfam" id="TIGR04409">
    <property type="entry name" value="LptC_YrbK"/>
    <property type="match status" value="1"/>
</dbReference>
<dbReference type="PANTHER" id="PTHR37481:SF1">
    <property type="entry name" value="LIPOPOLYSACCHARIDE EXPORT SYSTEM PROTEIN LPTC"/>
    <property type="match status" value="1"/>
</dbReference>
<organism evidence="7 8">
    <name type="scientific">Methylophilales bacterium HTCC2181</name>
    <dbReference type="NCBI Taxonomy" id="383631"/>
    <lineage>
        <taxon>Bacteria</taxon>
        <taxon>Pseudomonadati</taxon>
        <taxon>Pseudomonadota</taxon>
        <taxon>Betaproteobacteria</taxon>
        <taxon>Nitrosomonadales</taxon>
        <taxon>OM43 clade</taxon>
    </lineage>
</organism>
<feature type="transmembrane region" description="Helical" evidence="6">
    <location>
        <begin position="6"/>
        <end position="24"/>
    </location>
</feature>
<dbReference type="PANTHER" id="PTHR37481">
    <property type="entry name" value="LIPOPOLYSACCHARIDE EXPORT SYSTEM PROTEIN LPTC"/>
    <property type="match status" value="1"/>
</dbReference>
<dbReference type="InterPro" id="IPR010664">
    <property type="entry name" value="LipoPS_assembly_LptC-rel"/>
</dbReference>
<dbReference type="OrthoDB" id="8589410at2"/>
<evidence type="ECO:0000256" key="1">
    <source>
        <dbReference type="ARBA" id="ARBA00022475"/>
    </source>
</evidence>
<evidence type="ECO:0000313" key="7">
    <source>
        <dbReference type="EMBL" id="EAV46488.1"/>
    </source>
</evidence>
<name>A0P4M8_9PROT</name>
<dbReference type="GO" id="GO:0015221">
    <property type="term" value="F:lipopolysaccharide transmembrane transporter activity"/>
    <property type="evidence" value="ECO:0007669"/>
    <property type="project" value="InterPro"/>
</dbReference>
<accession>A0P4M8</accession>
<evidence type="ECO:0000256" key="6">
    <source>
        <dbReference type="SAM" id="Phobius"/>
    </source>
</evidence>
<gene>
    <name evidence="7" type="ORF">MB2181_00405</name>
</gene>
<dbReference type="InterPro" id="IPR052363">
    <property type="entry name" value="LPS_export_LptC"/>
</dbReference>
<dbReference type="AlphaFoldDB" id="A0P4M8"/>
<evidence type="ECO:0000256" key="5">
    <source>
        <dbReference type="ARBA" id="ARBA00023136"/>
    </source>
</evidence>
<evidence type="ECO:0000256" key="3">
    <source>
        <dbReference type="ARBA" id="ARBA00022692"/>
    </source>
</evidence>
<keyword evidence="5 6" id="KW-0472">Membrane</keyword>